<gene>
    <name evidence="2" type="ORF">ATK30_4191</name>
</gene>
<dbReference type="AlphaFoldDB" id="A0A2N3WHK1"/>
<evidence type="ECO:0000313" key="2">
    <source>
        <dbReference type="EMBL" id="PKV93348.1"/>
    </source>
</evidence>
<organism evidence="2 3">
    <name type="scientific">Amycolatopsis echigonensis</name>
    <dbReference type="NCBI Taxonomy" id="2576905"/>
    <lineage>
        <taxon>Bacteria</taxon>
        <taxon>Bacillati</taxon>
        <taxon>Actinomycetota</taxon>
        <taxon>Actinomycetes</taxon>
        <taxon>Pseudonocardiales</taxon>
        <taxon>Pseudonocardiaceae</taxon>
        <taxon>Amycolatopsis</taxon>
    </lineage>
</organism>
<feature type="compositionally biased region" description="Basic and acidic residues" evidence="1">
    <location>
        <begin position="124"/>
        <end position="146"/>
    </location>
</feature>
<reference evidence="2 3" key="1">
    <citation type="submission" date="2017-12" db="EMBL/GenBank/DDBJ databases">
        <title>Sequencing the genomes of 1000 Actinobacteria strains.</title>
        <authorList>
            <person name="Klenk H.-P."/>
        </authorList>
    </citation>
    <scope>NUCLEOTIDE SEQUENCE [LARGE SCALE GENOMIC DNA]</scope>
    <source>
        <strain evidence="2 3">DSM 45165</strain>
    </source>
</reference>
<feature type="compositionally biased region" description="Polar residues" evidence="1">
    <location>
        <begin position="197"/>
        <end position="206"/>
    </location>
</feature>
<protein>
    <submittedName>
        <fullName evidence="2">Uncharacterized protein</fullName>
    </submittedName>
</protein>
<sequence>MGFRPGLGRGAGFRFRRSRLGLGDRTVRRTLLGGPVRTPADCLARNWTVREWPDHGRQGCILRLHNRCPGQPSLGSLVQSYRCRAGSILPSAGRLVPTPLASGRLVKTLAGTGCPAGSLVGSECPDRRGDERPDPKPQGRRPDPKRQRCPLTRTDRERPDRIPAGNRCLARTCPVDGSLDRLGGAATASTKFPVGQSPRTSLSGPS</sequence>
<feature type="region of interest" description="Disordered" evidence="1">
    <location>
        <begin position="119"/>
        <end position="206"/>
    </location>
</feature>
<evidence type="ECO:0000313" key="3">
    <source>
        <dbReference type="Proteomes" id="UP000233750"/>
    </source>
</evidence>
<evidence type="ECO:0000256" key="1">
    <source>
        <dbReference type="SAM" id="MobiDB-lite"/>
    </source>
</evidence>
<proteinExistence type="predicted"/>
<dbReference type="EMBL" id="PJMY01000003">
    <property type="protein sequence ID" value="PKV93348.1"/>
    <property type="molecule type" value="Genomic_DNA"/>
</dbReference>
<keyword evidence="3" id="KW-1185">Reference proteome</keyword>
<accession>A0A2N3WHK1</accession>
<name>A0A2N3WHK1_9PSEU</name>
<comment type="caution">
    <text evidence="2">The sequence shown here is derived from an EMBL/GenBank/DDBJ whole genome shotgun (WGS) entry which is preliminary data.</text>
</comment>
<dbReference type="Proteomes" id="UP000233750">
    <property type="component" value="Unassembled WGS sequence"/>
</dbReference>